<protein>
    <submittedName>
        <fullName evidence="1">Uncharacterized protein</fullName>
    </submittedName>
</protein>
<evidence type="ECO:0000313" key="1">
    <source>
        <dbReference type="EMBL" id="KAG5683369.1"/>
    </source>
</evidence>
<name>A0A9J6CMA3_POLVA</name>
<reference evidence="1" key="1">
    <citation type="submission" date="2021-03" db="EMBL/GenBank/DDBJ databases">
        <title>Chromosome level genome of the anhydrobiotic midge Polypedilum vanderplanki.</title>
        <authorList>
            <person name="Yoshida Y."/>
            <person name="Kikawada T."/>
            <person name="Gusev O."/>
        </authorList>
    </citation>
    <scope>NUCLEOTIDE SEQUENCE</scope>
    <source>
        <strain evidence="1">NIAS01</strain>
        <tissue evidence="1">Whole body or cell culture</tissue>
    </source>
</reference>
<accession>A0A9J6CMA3</accession>
<organism evidence="1 2">
    <name type="scientific">Polypedilum vanderplanki</name>
    <name type="common">Sleeping chironomid midge</name>
    <dbReference type="NCBI Taxonomy" id="319348"/>
    <lineage>
        <taxon>Eukaryota</taxon>
        <taxon>Metazoa</taxon>
        <taxon>Ecdysozoa</taxon>
        <taxon>Arthropoda</taxon>
        <taxon>Hexapoda</taxon>
        <taxon>Insecta</taxon>
        <taxon>Pterygota</taxon>
        <taxon>Neoptera</taxon>
        <taxon>Endopterygota</taxon>
        <taxon>Diptera</taxon>
        <taxon>Nematocera</taxon>
        <taxon>Chironomoidea</taxon>
        <taxon>Chironomidae</taxon>
        <taxon>Chironominae</taxon>
        <taxon>Polypedilum</taxon>
        <taxon>Polypedilum</taxon>
    </lineage>
</organism>
<comment type="caution">
    <text evidence="1">The sequence shown here is derived from an EMBL/GenBank/DDBJ whole genome shotgun (WGS) entry which is preliminary data.</text>
</comment>
<dbReference type="Proteomes" id="UP001107558">
    <property type="component" value="Chromosome 1"/>
</dbReference>
<proteinExistence type="predicted"/>
<keyword evidence="2" id="KW-1185">Reference proteome</keyword>
<dbReference type="AlphaFoldDB" id="A0A9J6CMA3"/>
<sequence>MDDLRFEQLRIILVQQHTLMHRELRTDDNIFQLLAAKHQISYKVIKIKFDNMKRQFKRYIREERQLTKWMLFYYENEANSNILHIPFKSEDVDMQENKQLNTSTEIQMDIDAEIETKSSNETKPSEVENDEKFHKFIEFLEREVKK</sequence>
<dbReference type="EMBL" id="JADBJN010000001">
    <property type="protein sequence ID" value="KAG5683369.1"/>
    <property type="molecule type" value="Genomic_DNA"/>
</dbReference>
<evidence type="ECO:0000313" key="2">
    <source>
        <dbReference type="Proteomes" id="UP001107558"/>
    </source>
</evidence>
<gene>
    <name evidence="1" type="ORF">PVAND_012654</name>
</gene>